<evidence type="ECO:0000259" key="2">
    <source>
        <dbReference type="PROSITE" id="PS51782"/>
    </source>
</evidence>
<dbReference type="OrthoDB" id="308800at2"/>
<dbReference type="SMART" id="SM00257">
    <property type="entry name" value="LysM"/>
    <property type="match status" value="4"/>
</dbReference>
<dbReference type="SUPFAM" id="SSF54106">
    <property type="entry name" value="LysM domain"/>
    <property type="match status" value="4"/>
</dbReference>
<dbReference type="GO" id="GO:0008745">
    <property type="term" value="F:N-acetylmuramoyl-L-alanine amidase activity"/>
    <property type="evidence" value="ECO:0007669"/>
    <property type="project" value="InterPro"/>
</dbReference>
<feature type="region of interest" description="Disordered" evidence="1">
    <location>
        <begin position="264"/>
        <end position="288"/>
    </location>
</feature>
<dbReference type="SUPFAM" id="SSF53187">
    <property type="entry name" value="Zn-dependent exopeptidases"/>
    <property type="match status" value="1"/>
</dbReference>
<dbReference type="PROSITE" id="PS51782">
    <property type="entry name" value="LYSM"/>
    <property type="match status" value="4"/>
</dbReference>
<dbReference type="EMBL" id="CP036150">
    <property type="protein sequence ID" value="QEN07961.1"/>
    <property type="molecule type" value="Genomic_DNA"/>
</dbReference>
<keyword evidence="4" id="KW-1185">Reference proteome</keyword>
<dbReference type="Proteomes" id="UP000324209">
    <property type="component" value="Chromosome"/>
</dbReference>
<accession>A0A5C1QK41</accession>
<dbReference type="PANTHER" id="PTHR33734">
    <property type="entry name" value="LYSM DOMAIN-CONTAINING GPI-ANCHORED PROTEIN 2"/>
    <property type="match status" value="1"/>
</dbReference>
<evidence type="ECO:0000313" key="4">
    <source>
        <dbReference type="Proteomes" id="UP000324209"/>
    </source>
</evidence>
<evidence type="ECO:0000256" key="1">
    <source>
        <dbReference type="SAM" id="MobiDB-lite"/>
    </source>
</evidence>
<name>A0A5C1QK41_9SPIO</name>
<dbReference type="PANTHER" id="PTHR33734:SF22">
    <property type="entry name" value="MEMBRANE-BOUND LYTIC MUREIN TRANSGLYCOSYLASE D"/>
    <property type="match status" value="1"/>
</dbReference>
<feature type="domain" description="LysM" evidence="2">
    <location>
        <begin position="132"/>
        <end position="175"/>
    </location>
</feature>
<feature type="domain" description="LysM" evidence="2">
    <location>
        <begin position="32"/>
        <end position="75"/>
    </location>
</feature>
<dbReference type="InterPro" id="IPR036779">
    <property type="entry name" value="LysM_dom_sf"/>
</dbReference>
<dbReference type="Pfam" id="PF01520">
    <property type="entry name" value="Amidase_3"/>
    <property type="match status" value="1"/>
</dbReference>
<sequence length="541" mass="60808">MSPICRKTLFATILSLLLTYPGTMTLRASEYLSHQVQPGESLFALALKYECTVDELKNLNRLNRDILYSGEELRIPQKHPDSHRVQSGETLSGIAQKYGIPQEKLISLNRLKDTNLIIGQDLDLIRPPMVGEQWTVKKGDSLSWISLKFDISLERLMQINAMTSPDLFEGQILQLSANRPQIITLQKGDSLWKLAKLYSLELDDLMRWNQLDSDRVFEGMKLQLYPVVLDLDEEEPSRTPAEVIPELPSPEVLMAHVDHTPSLYYSSPTDRRTQPDRNYSETDLDDPMDNYKKASALMEDFDKAARSLPPLSHSLQGITVILDPGHGGLDPGAIVANSDGNGNTVYVVEDEYCYDISLRVYRDLIRHGADVVLTVISPNQVIRKTEDASLTFVNEKNEVYNNRSVNRSDTAWPVGNAWGLDQRKLIAGAALEESPGNSSVFISIHADNNPGDGKGSRILYHPSEKDQSSERLAQHLRDHMGSGSLSRSQEVRVLNENPAEAAVLVEVRNLAYKSNAWAIRNEELRQDDADRIVRGIISYFK</sequence>
<dbReference type="InterPro" id="IPR018392">
    <property type="entry name" value="LysM"/>
</dbReference>
<dbReference type="RefSeq" id="WP_149486041.1">
    <property type="nucleotide sequence ID" value="NZ_CP036150.1"/>
</dbReference>
<dbReference type="Gene3D" id="3.40.630.40">
    <property type="entry name" value="Zn-dependent exopeptidases"/>
    <property type="match status" value="1"/>
</dbReference>
<feature type="compositionally biased region" description="Basic and acidic residues" evidence="1">
    <location>
        <begin position="269"/>
        <end position="280"/>
    </location>
</feature>
<organism evidence="3 4">
    <name type="scientific">Oceanispirochaeta crateris</name>
    <dbReference type="NCBI Taxonomy" id="2518645"/>
    <lineage>
        <taxon>Bacteria</taxon>
        <taxon>Pseudomonadati</taxon>
        <taxon>Spirochaetota</taxon>
        <taxon>Spirochaetia</taxon>
        <taxon>Spirochaetales</taxon>
        <taxon>Spirochaetaceae</taxon>
        <taxon>Oceanispirochaeta</taxon>
    </lineage>
</organism>
<dbReference type="AlphaFoldDB" id="A0A5C1QK41"/>
<dbReference type="CDD" id="cd02696">
    <property type="entry name" value="MurNAc-LAA"/>
    <property type="match status" value="1"/>
</dbReference>
<dbReference type="SMART" id="SM00646">
    <property type="entry name" value="Ami_3"/>
    <property type="match status" value="1"/>
</dbReference>
<dbReference type="GO" id="GO:0009253">
    <property type="term" value="P:peptidoglycan catabolic process"/>
    <property type="evidence" value="ECO:0007669"/>
    <property type="project" value="InterPro"/>
</dbReference>
<reference evidence="3 4" key="1">
    <citation type="submission" date="2019-02" db="EMBL/GenBank/DDBJ databases">
        <title>Complete Genome Sequence and Methylome Analysis of free living Spirochaetas.</title>
        <authorList>
            <person name="Fomenkov A."/>
            <person name="Dubinina G."/>
            <person name="Leshcheva N."/>
            <person name="Mikheeva N."/>
            <person name="Grabovich M."/>
            <person name="Vincze T."/>
            <person name="Roberts R.J."/>
        </authorList>
    </citation>
    <scope>NUCLEOTIDE SEQUENCE [LARGE SCALE GENOMIC DNA]</scope>
    <source>
        <strain evidence="3 4">K2</strain>
    </source>
</reference>
<protein>
    <submittedName>
        <fullName evidence="3">LysM peptidoglycan-binding domain-containing protein</fullName>
    </submittedName>
</protein>
<dbReference type="Gene3D" id="3.10.350.10">
    <property type="entry name" value="LysM domain"/>
    <property type="match status" value="4"/>
</dbReference>
<dbReference type="Pfam" id="PF01476">
    <property type="entry name" value="LysM"/>
    <property type="match status" value="4"/>
</dbReference>
<proteinExistence type="predicted"/>
<dbReference type="KEGG" id="ock:EXM22_08175"/>
<dbReference type="CDD" id="cd00118">
    <property type="entry name" value="LysM"/>
    <property type="match status" value="4"/>
</dbReference>
<dbReference type="InterPro" id="IPR002508">
    <property type="entry name" value="MurNAc-LAA_cat"/>
</dbReference>
<gene>
    <name evidence="3" type="ORF">EXM22_08175</name>
</gene>
<feature type="domain" description="LysM" evidence="2">
    <location>
        <begin position="81"/>
        <end position="124"/>
    </location>
</feature>
<feature type="domain" description="LysM" evidence="2">
    <location>
        <begin position="181"/>
        <end position="224"/>
    </location>
</feature>
<evidence type="ECO:0000313" key="3">
    <source>
        <dbReference type="EMBL" id="QEN07961.1"/>
    </source>
</evidence>